<evidence type="ECO:0000313" key="2">
    <source>
        <dbReference type="EMBL" id="OCL02898.1"/>
    </source>
</evidence>
<evidence type="ECO:0008006" key="4">
    <source>
        <dbReference type="Google" id="ProtNLM"/>
    </source>
</evidence>
<dbReference type="Gene3D" id="3.30.420.10">
    <property type="entry name" value="Ribonuclease H-like superfamily/Ribonuclease H"/>
    <property type="match status" value="1"/>
</dbReference>
<evidence type="ECO:0000256" key="1">
    <source>
        <dbReference type="SAM" id="MobiDB-lite"/>
    </source>
</evidence>
<proteinExistence type="predicted"/>
<dbReference type="GO" id="GO:0003676">
    <property type="term" value="F:nucleic acid binding"/>
    <property type="evidence" value="ECO:0007669"/>
    <property type="project" value="InterPro"/>
</dbReference>
<protein>
    <recommendedName>
        <fullName evidence="4">RNase H type-1 domain-containing protein</fullName>
    </recommendedName>
</protein>
<name>A0A8E2JMT1_9PEZI</name>
<dbReference type="OrthoDB" id="245563at2759"/>
<keyword evidence="3" id="KW-1185">Reference proteome</keyword>
<evidence type="ECO:0000313" key="3">
    <source>
        <dbReference type="Proteomes" id="UP000250140"/>
    </source>
</evidence>
<dbReference type="InterPro" id="IPR012337">
    <property type="entry name" value="RNaseH-like_sf"/>
</dbReference>
<sequence>MNTISKPENGSGKPPLENNKGENEQTYPVSVLSGPAARFIPQWDDQILGPSNAILLQKNHDNTPKPISPSSVMLYGCSECQLTWLVGAKGLSAATSHPSHRTYFHQDIETKRSIVTFMDGACYKNGYPNALIGVGAFFQENSRFNISEKMAIPDNQKITTQRAELYALIVLLRSVRIHVLPERQAKVTEVSILTDRSTIHDTVRFRLIVGTKSSYIVNALCAHSVNWELNSTGLLRNKRGFIIHNSSEFLQVQEEVQALADAGVQVQYYLVSRQNNTAADRLARLALKT</sequence>
<dbReference type="InterPro" id="IPR036397">
    <property type="entry name" value="RNaseH_sf"/>
</dbReference>
<dbReference type="SUPFAM" id="SSF53098">
    <property type="entry name" value="Ribonuclease H-like"/>
    <property type="match status" value="1"/>
</dbReference>
<gene>
    <name evidence="2" type="ORF">AOQ84DRAFT_303827</name>
</gene>
<dbReference type="Proteomes" id="UP000250140">
    <property type="component" value="Unassembled WGS sequence"/>
</dbReference>
<dbReference type="AlphaFoldDB" id="A0A8E2JMT1"/>
<accession>A0A8E2JMT1</accession>
<reference evidence="2 3" key="1">
    <citation type="journal article" date="2016" name="Nat. Commun.">
        <title>Ectomycorrhizal ecology is imprinted in the genome of the dominant symbiotic fungus Cenococcum geophilum.</title>
        <authorList>
            <consortium name="DOE Joint Genome Institute"/>
            <person name="Peter M."/>
            <person name="Kohler A."/>
            <person name="Ohm R.A."/>
            <person name="Kuo A."/>
            <person name="Krutzmann J."/>
            <person name="Morin E."/>
            <person name="Arend M."/>
            <person name="Barry K.W."/>
            <person name="Binder M."/>
            <person name="Choi C."/>
            <person name="Clum A."/>
            <person name="Copeland A."/>
            <person name="Grisel N."/>
            <person name="Haridas S."/>
            <person name="Kipfer T."/>
            <person name="LaButti K."/>
            <person name="Lindquist E."/>
            <person name="Lipzen A."/>
            <person name="Maire R."/>
            <person name="Meier B."/>
            <person name="Mihaltcheva S."/>
            <person name="Molinier V."/>
            <person name="Murat C."/>
            <person name="Poggeler S."/>
            <person name="Quandt C.A."/>
            <person name="Sperisen C."/>
            <person name="Tritt A."/>
            <person name="Tisserant E."/>
            <person name="Crous P.W."/>
            <person name="Henrissat B."/>
            <person name="Nehls U."/>
            <person name="Egli S."/>
            <person name="Spatafora J.W."/>
            <person name="Grigoriev I.V."/>
            <person name="Martin F.M."/>
        </authorList>
    </citation>
    <scope>NUCLEOTIDE SEQUENCE [LARGE SCALE GENOMIC DNA]</scope>
    <source>
        <strain evidence="2 3">CBS 207.34</strain>
    </source>
</reference>
<organism evidence="2 3">
    <name type="scientific">Glonium stellatum</name>
    <dbReference type="NCBI Taxonomy" id="574774"/>
    <lineage>
        <taxon>Eukaryota</taxon>
        <taxon>Fungi</taxon>
        <taxon>Dikarya</taxon>
        <taxon>Ascomycota</taxon>
        <taxon>Pezizomycotina</taxon>
        <taxon>Dothideomycetes</taxon>
        <taxon>Pleosporomycetidae</taxon>
        <taxon>Gloniales</taxon>
        <taxon>Gloniaceae</taxon>
        <taxon>Glonium</taxon>
    </lineage>
</organism>
<dbReference type="EMBL" id="KV750856">
    <property type="protein sequence ID" value="OCL02898.1"/>
    <property type="molecule type" value="Genomic_DNA"/>
</dbReference>
<feature type="region of interest" description="Disordered" evidence="1">
    <location>
        <begin position="1"/>
        <end position="27"/>
    </location>
</feature>